<accession>A0ABQ6F464</accession>
<evidence type="ECO:0000259" key="2">
    <source>
        <dbReference type="Pfam" id="PF15609"/>
    </source>
</evidence>
<organism evidence="3 4">
    <name type="scientific">Vibrio zhanjiangensis</name>
    <dbReference type="NCBI Taxonomy" id="1046128"/>
    <lineage>
        <taxon>Bacteria</taxon>
        <taxon>Pseudomonadati</taxon>
        <taxon>Pseudomonadota</taxon>
        <taxon>Gammaproteobacteria</taxon>
        <taxon>Vibrionales</taxon>
        <taxon>Vibrionaceae</taxon>
        <taxon>Vibrio</taxon>
    </lineage>
</organism>
<dbReference type="CDD" id="cd06223">
    <property type="entry name" value="PRTases_typeI"/>
    <property type="match status" value="1"/>
</dbReference>
<proteinExistence type="predicted"/>
<dbReference type="InterPro" id="IPR011214">
    <property type="entry name" value="UCP020967"/>
</dbReference>
<dbReference type="EMBL" id="BSPW01000082">
    <property type="protein sequence ID" value="GLT19691.1"/>
    <property type="molecule type" value="Genomic_DNA"/>
</dbReference>
<dbReference type="InterPro" id="IPR041688">
    <property type="entry name" value="PRTase_2"/>
</dbReference>
<evidence type="ECO:0000259" key="1">
    <source>
        <dbReference type="Pfam" id="PF12500"/>
    </source>
</evidence>
<protein>
    <recommendedName>
        <fullName evidence="5">Phosphoribosyltransferase</fullName>
    </recommendedName>
</protein>
<evidence type="ECO:0000313" key="4">
    <source>
        <dbReference type="Proteomes" id="UP001157138"/>
    </source>
</evidence>
<name>A0ABQ6F464_9VIBR</name>
<evidence type="ECO:0008006" key="5">
    <source>
        <dbReference type="Google" id="ProtNLM"/>
    </source>
</evidence>
<sequence>MFVSKVLGKHIPVTPSVMRMTYDLLASQIENDASTFVVGMAETAVGLGAGFADSLAKAQNKKVYYQHTTRYKCNRQIWFTLDESHSHAVDHICYLPESELLNYIVNCERLILVDDEISTGRTLKLLGDQIIAKMKHVKEVIIVSLVNWLDEEKRTHYKQWQIPVQYVSLLDGTFEFQARSDLNIALPKNVDKDLTNKPYRDDLGRFAIEMPFNGQVPLLDITQPRTVIGDGEHLYLPFLAAESAEKRGGNIVFQSTTRSPIMLGNEINTKESFRIDLRDIEHYIYNLQDSQRLPVVFLEDEPSRTEHQLAKRFPVSEGEKLQ</sequence>
<feature type="domain" description="Orotate phosphoribosyltransferase-like" evidence="2">
    <location>
        <begin position="1"/>
        <end position="172"/>
    </location>
</feature>
<dbReference type="PIRSF" id="PIRSF020967">
    <property type="entry name" value="UCP020967"/>
    <property type="match status" value="1"/>
</dbReference>
<gene>
    <name evidence="3" type="ORF">GCM10007938_34740</name>
</gene>
<feature type="domain" description="TRSP" evidence="1">
    <location>
        <begin position="227"/>
        <end position="307"/>
    </location>
</feature>
<dbReference type="SUPFAM" id="SSF53271">
    <property type="entry name" value="PRTase-like"/>
    <property type="match status" value="1"/>
</dbReference>
<dbReference type="InterPro" id="IPR000836">
    <property type="entry name" value="PRTase_dom"/>
</dbReference>
<reference evidence="4" key="1">
    <citation type="journal article" date="2019" name="Int. J. Syst. Evol. Microbiol.">
        <title>The Global Catalogue of Microorganisms (GCM) 10K type strain sequencing project: providing services to taxonomists for standard genome sequencing and annotation.</title>
        <authorList>
            <consortium name="The Broad Institute Genomics Platform"/>
            <consortium name="The Broad Institute Genome Sequencing Center for Infectious Disease"/>
            <person name="Wu L."/>
            <person name="Ma J."/>
        </authorList>
    </citation>
    <scope>NUCLEOTIDE SEQUENCE [LARGE SCALE GENOMIC DNA]</scope>
    <source>
        <strain evidence="4">NBRC 108723</strain>
    </source>
</reference>
<dbReference type="Pfam" id="PF15609">
    <property type="entry name" value="PRTase_2"/>
    <property type="match status" value="1"/>
</dbReference>
<comment type="caution">
    <text evidence="3">The sequence shown here is derived from an EMBL/GenBank/DDBJ whole genome shotgun (WGS) entry which is preliminary data.</text>
</comment>
<dbReference type="InterPro" id="IPR022537">
    <property type="entry name" value="TRSP_dom"/>
</dbReference>
<dbReference type="Proteomes" id="UP001157138">
    <property type="component" value="Unassembled WGS sequence"/>
</dbReference>
<evidence type="ECO:0000313" key="3">
    <source>
        <dbReference type="EMBL" id="GLT19691.1"/>
    </source>
</evidence>
<dbReference type="InterPro" id="IPR029057">
    <property type="entry name" value="PRTase-like"/>
</dbReference>
<dbReference type="Pfam" id="PF12500">
    <property type="entry name" value="TRSP"/>
    <property type="match status" value="1"/>
</dbReference>
<dbReference type="Gene3D" id="3.40.50.2020">
    <property type="match status" value="1"/>
</dbReference>
<keyword evidence="4" id="KW-1185">Reference proteome</keyword>